<evidence type="ECO:0000313" key="2">
    <source>
        <dbReference type="Proteomes" id="UP000789525"/>
    </source>
</evidence>
<reference evidence="1" key="1">
    <citation type="submission" date="2021-06" db="EMBL/GenBank/DDBJ databases">
        <authorList>
            <person name="Kallberg Y."/>
            <person name="Tangrot J."/>
            <person name="Rosling A."/>
        </authorList>
    </citation>
    <scope>NUCLEOTIDE SEQUENCE</scope>
    <source>
        <strain evidence="1">CL356</strain>
    </source>
</reference>
<evidence type="ECO:0000313" key="1">
    <source>
        <dbReference type="EMBL" id="CAG8728540.1"/>
    </source>
</evidence>
<comment type="caution">
    <text evidence="1">The sequence shown here is derived from an EMBL/GenBank/DDBJ whole genome shotgun (WGS) entry which is preliminary data.</text>
</comment>
<feature type="non-terminal residue" evidence="1">
    <location>
        <position position="1"/>
    </location>
</feature>
<protein>
    <submittedName>
        <fullName evidence="1">703_t:CDS:1</fullName>
    </submittedName>
</protein>
<gene>
    <name evidence="1" type="ORF">ACOLOM_LOCUS11497</name>
</gene>
<sequence length="415" mass="44753">LSSTGTRLTGGPEGGNSFAFGSSASSSNNTILCLKLEKGVERVVVGVKEMAEYRPLGRPHVCELTNESDAETILVAHDPPPSIALLLCTLPGFITLSIKLSTRSQNEIPKESPSLTTTAAQTSDTSTSEHPNPSFSVPWNEPHYPGDGRGPDGDRRPPPPPPREGDGDHPGRGPGEYPKPRPGDGPGGGPPRFPGEGRRPEYPPPDQPKDSFECFDWTEGVDPSLDSEEIVWTVSHNLRLDAPLFIRSYFNKAHGSLRVSLDDQLEEGEAALRVTASGITGDDVRHTKVCVGQMRDHTSALQLKVSLGSCLVTNPTHQYNQPTKHVAEIGRYDISLSLPYHRFMYPGIGTHLPGFSHAFDDMSLVDFDFINLDGADAEISAISLSARMLTVHSMGGSIIGKFIATRRLDISGTST</sequence>
<keyword evidence="2" id="KW-1185">Reference proteome</keyword>
<accession>A0ACA9PYA0</accession>
<organism evidence="1 2">
    <name type="scientific">Acaulospora colombiana</name>
    <dbReference type="NCBI Taxonomy" id="27376"/>
    <lineage>
        <taxon>Eukaryota</taxon>
        <taxon>Fungi</taxon>
        <taxon>Fungi incertae sedis</taxon>
        <taxon>Mucoromycota</taxon>
        <taxon>Glomeromycotina</taxon>
        <taxon>Glomeromycetes</taxon>
        <taxon>Diversisporales</taxon>
        <taxon>Acaulosporaceae</taxon>
        <taxon>Acaulospora</taxon>
    </lineage>
</organism>
<dbReference type="Proteomes" id="UP000789525">
    <property type="component" value="Unassembled WGS sequence"/>
</dbReference>
<dbReference type="EMBL" id="CAJVPT010041695">
    <property type="protein sequence ID" value="CAG8728540.1"/>
    <property type="molecule type" value="Genomic_DNA"/>
</dbReference>
<proteinExistence type="predicted"/>
<feature type="non-terminal residue" evidence="1">
    <location>
        <position position="415"/>
    </location>
</feature>
<name>A0ACA9PYA0_9GLOM</name>